<reference evidence="2 3" key="1">
    <citation type="submission" date="2020-12" db="EMBL/GenBank/DDBJ databases">
        <title>Revised draft genomes of Rhodomicrobium vannielii ATCC 17100 and Rhodomicrobium udaipurense JA643.</title>
        <authorList>
            <person name="Conners E.M."/>
            <person name="Davenport E.J."/>
            <person name="Bose A."/>
        </authorList>
    </citation>
    <scope>NUCLEOTIDE SEQUENCE [LARGE SCALE GENOMIC DNA]</scope>
    <source>
        <strain evidence="2 3">JA643</strain>
    </source>
</reference>
<comment type="caution">
    <text evidence="2">The sequence shown here is derived from an EMBL/GenBank/DDBJ whole genome shotgun (WGS) entry which is preliminary data.</text>
</comment>
<dbReference type="Gene3D" id="3.20.20.80">
    <property type="entry name" value="Glycosidases"/>
    <property type="match status" value="1"/>
</dbReference>
<dbReference type="CDD" id="cd19607">
    <property type="entry name" value="GTA_TIM-barrel-like"/>
    <property type="match status" value="1"/>
</dbReference>
<feature type="domain" description="GTA TIM-barrel-like" evidence="1">
    <location>
        <begin position="303"/>
        <end position="609"/>
    </location>
</feature>
<gene>
    <name evidence="2" type="ORF">JDN41_09250</name>
</gene>
<dbReference type="GO" id="GO:0016787">
    <property type="term" value="F:hydrolase activity"/>
    <property type="evidence" value="ECO:0007669"/>
    <property type="project" value="UniProtKB-KW"/>
</dbReference>
<dbReference type="AlphaFoldDB" id="A0A8I1KJG6"/>
<keyword evidence="2" id="KW-0378">Hydrolase</keyword>
<keyword evidence="3" id="KW-1185">Reference proteome</keyword>
<dbReference type="Pfam" id="PF13547">
    <property type="entry name" value="GTA_TIM"/>
    <property type="match status" value="1"/>
</dbReference>
<name>A0A8I1KJG6_9HYPH</name>
<dbReference type="Proteomes" id="UP000623250">
    <property type="component" value="Unassembled WGS sequence"/>
</dbReference>
<organism evidence="2 3">
    <name type="scientific">Rhodomicrobium udaipurense</name>
    <dbReference type="NCBI Taxonomy" id="1202716"/>
    <lineage>
        <taxon>Bacteria</taxon>
        <taxon>Pseudomonadati</taxon>
        <taxon>Pseudomonadota</taxon>
        <taxon>Alphaproteobacteria</taxon>
        <taxon>Hyphomicrobiales</taxon>
        <taxon>Hyphomicrobiaceae</taxon>
        <taxon>Rhodomicrobium</taxon>
    </lineage>
</organism>
<evidence type="ECO:0000313" key="3">
    <source>
        <dbReference type="Proteomes" id="UP000623250"/>
    </source>
</evidence>
<dbReference type="SUPFAM" id="SSF51445">
    <property type="entry name" value="(Trans)glycosidases"/>
    <property type="match status" value="1"/>
</dbReference>
<evidence type="ECO:0000259" key="1">
    <source>
        <dbReference type="Pfam" id="PF13547"/>
    </source>
</evidence>
<protein>
    <submittedName>
        <fullName evidence="2">Glycoside hydrolase TIM-barrel-like domain-containing protein</fullName>
    </submittedName>
</protein>
<proteinExistence type="predicted"/>
<sequence>MSGKDNLFSPFGFSVDGKGRVDNNTRAFLSKFKGRKGPAIPDLASDASWTEVAATANALIREFAAQGWIDKGFDADETAYASAIRAVTMIPAATEFAYAPYEVVRDQIVTGAEYVATENGFSIYDREAWLIAYAAAKKAGRIGNAACDWRTSLDLMQSQLPNVGLVNLFVSWYGTDLRAGECKLMPGVTRASFETMPHPWSCAGMSRGEAHVVSQVDDNAAFGGTPDDTSLIDCIKDMKARKLEVAFTPFILMDIPAGNTLPDPYWGGTGQSVYPWRGRITKAYGTADKSAGVEGEVAAFVQQYRAFVLHYAQLCADAGGVDVFLLGTELRGLTWLRGVGGSYPFVAALKQLAADVKAILPGAKLSYAADWSEWFAHQPPDGSGDAIFHLDPLWSDENIDAIAFDNYWPLSDWRDTPPNIDCALKDDGTLTAITDYDYLMGNIRGGEGYDWYYASTADRDAQVRSPITDGGSNKPWIYRYKDIWGWWSNPHYSRHGGVEAAEPTAWAPCSKPFWFTELGCPSIDKGSNQPNVFYDPKSAESAVPYYSTGLPDNLIQRRHLHSMLRFFDETDGAFEEENNPQSTVYDGRMVDVSRIMIYTWDARPYPHFPLFWWVWSDAANWAYGHWIAGKLSTYALPTELDSMAKTTTYAPRHPYIVDPATGKLDKQYADFFESIEFVRGRAIANVPLEPTTSEASATINSLLAVLRAQNKLAT</sequence>
<accession>A0A8I1KJG6</accession>
<dbReference type="InterPro" id="IPR017853">
    <property type="entry name" value="GH"/>
</dbReference>
<dbReference type="InterPro" id="IPR025195">
    <property type="entry name" value="GTA_TIM_dom"/>
</dbReference>
<dbReference type="EMBL" id="JAEMUK010000017">
    <property type="protein sequence ID" value="MBJ7543747.1"/>
    <property type="molecule type" value="Genomic_DNA"/>
</dbReference>
<dbReference type="RefSeq" id="WP_052036938.1">
    <property type="nucleotide sequence ID" value="NZ_JAEMUK010000017.1"/>
</dbReference>
<evidence type="ECO:0000313" key="2">
    <source>
        <dbReference type="EMBL" id="MBJ7543747.1"/>
    </source>
</evidence>